<dbReference type="InterPro" id="IPR005467">
    <property type="entry name" value="His_kinase_dom"/>
</dbReference>
<keyword evidence="4" id="KW-0472">Membrane</keyword>
<dbReference type="InterPro" id="IPR003594">
    <property type="entry name" value="HATPase_dom"/>
</dbReference>
<keyword evidence="3" id="KW-0597">Phosphoprotein</keyword>
<name>A0A2S5KJR1_9PROT</name>
<dbReference type="InterPro" id="IPR004358">
    <property type="entry name" value="Sig_transdc_His_kin-like_C"/>
</dbReference>
<feature type="domain" description="Histidine kinase" evidence="5">
    <location>
        <begin position="309"/>
        <end position="546"/>
    </location>
</feature>
<dbReference type="GO" id="GO:0000155">
    <property type="term" value="F:phosphorelay sensor kinase activity"/>
    <property type="evidence" value="ECO:0007669"/>
    <property type="project" value="InterPro"/>
</dbReference>
<evidence type="ECO:0000256" key="2">
    <source>
        <dbReference type="ARBA" id="ARBA00012438"/>
    </source>
</evidence>
<dbReference type="InterPro" id="IPR001638">
    <property type="entry name" value="Solute-binding_3/MltF_N"/>
</dbReference>
<keyword evidence="4" id="KW-0812">Transmembrane</keyword>
<dbReference type="SUPFAM" id="SSF53850">
    <property type="entry name" value="Periplasmic binding protein-like II"/>
    <property type="match status" value="1"/>
</dbReference>
<dbReference type="Gene3D" id="3.30.565.10">
    <property type="entry name" value="Histidine kinase-like ATPase, C-terminal domain"/>
    <property type="match status" value="1"/>
</dbReference>
<dbReference type="Gene3D" id="1.10.287.130">
    <property type="match status" value="1"/>
</dbReference>
<evidence type="ECO:0000256" key="4">
    <source>
        <dbReference type="SAM" id="Phobius"/>
    </source>
</evidence>
<dbReference type="OrthoDB" id="5287391at2"/>
<evidence type="ECO:0000256" key="3">
    <source>
        <dbReference type="ARBA" id="ARBA00022553"/>
    </source>
</evidence>
<dbReference type="InterPro" id="IPR001320">
    <property type="entry name" value="Iontro_rcpt_C"/>
</dbReference>
<dbReference type="AlphaFoldDB" id="A0A2S5KJR1"/>
<protein>
    <recommendedName>
        <fullName evidence="2">histidine kinase</fullName>
        <ecNumber evidence="2">2.7.13.3</ecNumber>
    </recommendedName>
</protein>
<dbReference type="GO" id="GO:0015276">
    <property type="term" value="F:ligand-gated monoatomic ion channel activity"/>
    <property type="evidence" value="ECO:0007669"/>
    <property type="project" value="InterPro"/>
</dbReference>
<dbReference type="PROSITE" id="PS50109">
    <property type="entry name" value="HIS_KIN"/>
    <property type="match status" value="1"/>
</dbReference>
<gene>
    <name evidence="6" type="ORF">C4K68_23530</name>
</gene>
<dbReference type="SMART" id="SM00388">
    <property type="entry name" value="HisKA"/>
    <property type="match status" value="1"/>
</dbReference>
<dbReference type="SMART" id="SM00387">
    <property type="entry name" value="HATPase_c"/>
    <property type="match status" value="1"/>
</dbReference>
<evidence type="ECO:0000313" key="7">
    <source>
        <dbReference type="Proteomes" id="UP000238196"/>
    </source>
</evidence>
<sequence length="553" mass="60984">MLCLLSWLPARSSAARNDTQVIIIGGDYDYPPYEFLNDQGEPDGYNVELAHAIADVMGIRVRIELGEWDKMRDALLDGRIDALEGISISPQREQRFSFAPPHAIIHQSIFARKGAPDIDSIEELRGKEVIVQKGGVMDDYLHTHNIGAFIIPVATHAGALRMLASGKGDYALVANVPALYLSKQLGLSNIVQVARPFQAQQYGFAVRKGNEEMLAVFSEGLAILKNTGRQQEIYNRWLGPLEAPGITWKRWGQGAAIVSCVLLLILGGTVIWNRMLRRQVDKRSAELRQHQQQLIQADKLKSLGVLVSGVAHEINNPSALLLLNIPILRDAWQDAEELLEQHYAEHGDYLLAGLPYSRMRDEVPLLLKNMADSAERIKRIVDDLKDFARLDPQQLQPVDINTMVATAIRLADTTLRRSTQAFEVLYEPYLPAIQGSEQRLEQVVINLILNACQALTDRSQAVKVSTRLAEDGQQVQVWIEDQGRGIAAEHLPQLTDPFFTTKREQGGTGLGLSVSSGIVQAHGGSLSFTSTPGQGTQVCLSLPIPTHATEAAA</sequence>
<dbReference type="InterPro" id="IPR036890">
    <property type="entry name" value="HATPase_C_sf"/>
</dbReference>
<proteinExistence type="predicted"/>
<dbReference type="CDD" id="cd00082">
    <property type="entry name" value="HisKA"/>
    <property type="match status" value="1"/>
</dbReference>
<dbReference type="EMBL" id="PRLP01000122">
    <property type="protein sequence ID" value="PPC74982.1"/>
    <property type="molecule type" value="Genomic_DNA"/>
</dbReference>
<dbReference type="Proteomes" id="UP000238196">
    <property type="component" value="Unassembled WGS sequence"/>
</dbReference>
<feature type="transmembrane region" description="Helical" evidence="4">
    <location>
        <begin position="251"/>
        <end position="273"/>
    </location>
</feature>
<dbReference type="InterPro" id="IPR003661">
    <property type="entry name" value="HisK_dim/P_dom"/>
</dbReference>
<dbReference type="SUPFAM" id="SSF55874">
    <property type="entry name" value="ATPase domain of HSP90 chaperone/DNA topoisomerase II/histidine kinase"/>
    <property type="match status" value="1"/>
</dbReference>
<dbReference type="Pfam" id="PF00497">
    <property type="entry name" value="SBP_bac_3"/>
    <property type="match status" value="1"/>
</dbReference>
<evidence type="ECO:0000256" key="1">
    <source>
        <dbReference type="ARBA" id="ARBA00000085"/>
    </source>
</evidence>
<dbReference type="SMART" id="SM00062">
    <property type="entry name" value="PBPb"/>
    <property type="match status" value="1"/>
</dbReference>
<dbReference type="GO" id="GO:0016020">
    <property type="term" value="C:membrane"/>
    <property type="evidence" value="ECO:0007669"/>
    <property type="project" value="InterPro"/>
</dbReference>
<accession>A0A2S5KJR1</accession>
<organism evidence="6 7">
    <name type="scientific">Proteobacteria bacterium 228</name>
    <dbReference type="NCBI Taxonomy" id="2083153"/>
    <lineage>
        <taxon>Bacteria</taxon>
        <taxon>Pseudomonadati</taxon>
        <taxon>Pseudomonadota</taxon>
    </lineage>
</organism>
<dbReference type="Gene3D" id="3.40.190.10">
    <property type="entry name" value="Periplasmic binding protein-like II"/>
    <property type="match status" value="2"/>
</dbReference>
<dbReference type="SMART" id="SM00079">
    <property type="entry name" value="PBPe"/>
    <property type="match status" value="1"/>
</dbReference>
<dbReference type="PANTHER" id="PTHR43065">
    <property type="entry name" value="SENSOR HISTIDINE KINASE"/>
    <property type="match status" value="1"/>
</dbReference>
<dbReference type="EC" id="2.7.13.3" evidence="2"/>
<comment type="caution">
    <text evidence="6">The sequence shown here is derived from an EMBL/GenBank/DDBJ whole genome shotgun (WGS) entry which is preliminary data.</text>
</comment>
<keyword evidence="6" id="KW-0418">Kinase</keyword>
<dbReference type="Pfam" id="PF00512">
    <property type="entry name" value="HisKA"/>
    <property type="match status" value="1"/>
</dbReference>
<dbReference type="SUPFAM" id="SSF47384">
    <property type="entry name" value="Homodimeric domain of signal transducing histidine kinase"/>
    <property type="match status" value="1"/>
</dbReference>
<keyword evidence="6" id="KW-0808">Transferase</keyword>
<evidence type="ECO:0000259" key="5">
    <source>
        <dbReference type="PROSITE" id="PS50109"/>
    </source>
</evidence>
<dbReference type="CDD" id="cd13704">
    <property type="entry name" value="PBP2_HisK"/>
    <property type="match status" value="1"/>
</dbReference>
<reference evidence="6 7" key="1">
    <citation type="submission" date="2018-02" db="EMBL/GenBank/DDBJ databases">
        <title>novel marine gammaproteobacteria from coastal saline agro ecosystem.</title>
        <authorList>
            <person name="Krishnan R."/>
            <person name="Ramesh Kumar N."/>
        </authorList>
    </citation>
    <scope>NUCLEOTIDE SEQUENCE [LARGE SCALE GENOMIC DNA]</scope>
    <source>
        <strain evidence="6 7">228</strain>
    </source>
</reference>
<dbReference type="PANTHER" id="PTHR43065:SF42">
    <property type="entry name" value="TWO-COMPONENT SENSOR PPRA"/>
    <property type="match status" value="1"/>
</dbReference>
<dbReference type="PRINTS" id="PR00344">
    <property type="entry name" value="BCTRLSENSOR"/>
</dbReference>
<dbReference type="InterPro" id="IPR036097">
    <property type="entry name" value="HisK_dim/P_sf"/>
</dbReference>
<evidence type="ECO:0000313" key="6">
    <source>
        <dbReference type="EMBL" id="PPC74982.1"/>
    </source>
</evidence>
<comment type="catalytic activity">
    <reaction evidence="1">
        <text>ATP + protein L-histidine = ADP + protein N-phospho-L-histidine.</text>
        <dbReference type="EC" id="2.7.13.3"/>
    </reaction>
</comment>
<keyword evidence="4" id="KW-1133">Transmembrane helix</keyword>
<dbReference type="Pfam" id="PF02518">
    <property type="entry name" value="HATPase_c"/>
    <property type="match status" value="1"/>
</dbReference>